<sequence>MVKLDENNLKVIRLDNGEILFSKVLVTDKSKTNGYLELHWPMRVLMKFDDEAKSTSLVLLKWLPFTDTTFVPLAARCIMSVSELGKEYKDFYLNSVGECVGESTKQEMNRMSKILADFEPSGLMN</sequence>
<gene>
    <name evidence="1" type="ORF">HX858_08415</name>
</gene>
<evidence type="ECO:0000313" key="2">
    <source>
        <dbReference type="Proteomes" id="UP000575480"/>
    </source>
</evidence>
<name>A0A7K4MW61_9ARCH</name>
<dbReference type="EMBL" id="JACATH010000013">
    <property type="protein sequence ID" value="NWJ57755.1"/>
    <property type="molecule type" value="Genomic_DNA"/>
</dbReference>
<organism evidence="1 2">
    <name type="scientific">Marine Group I thaumarchaeote</name>
    <dbReference type="NCBI Taxonomy" id="2511932"/>
    <lineage>
        <taxon>Archaea</taxon>
        <taxon>Nitrososphaerota</taxon>
        <taxon>Marine Group I</taxon>
    </lineage>
</organism>
<proteinExistence type="predicted"/>
<dbReference type="Gene3D" id="2.30.30.100">
    <property type="match status" value="1"/>
</dbReference>
<reference evidence="1 2" key="1">
    <citation type="journal article" date="2019" name="Environ. Microbiol.">
        <title>Genomics insights into ecotype formation of ammonia-oxidizing archaea in the deep ocean.</title>
        <authorList>
            <person name="Wang Y."/>
            <person name="Huang J.M."/>
            <person name="Cui G.J."/>
            <person name="Nunoura T."/>
            <person name="Takaki Y."/>
            <person name="Li W.L."/>
            <person name="Li J."/>
            <person name="Gao Z.M."/>
            <person name="Takai K."/>
            <person name="Zhang A.Q."/>
            <person name="Stepanauskas R."/>
        </authorList>
    </citation>
    <scope>NUCLEOTIDE SEQUENCE [LARGE SCALE GENOMIC DNA]</scope>
    <source>
        <strain evidence="1 2">L15a</strain>
    </source>
</reference>
<accession>A0A7K4MW61</accession>
<dbReference type="AlphaFoldDB" id="A0A7K4MW61"/>
<protein>
    <submittedName>
        <fullName evidence="1">Uncharacterized protein</fullName>
    </submittedName>
</protein>
<comment type="caution">
    <text evidence="1">The sequence shown here is derived from an EMBL/GenBank/DDBJ whole genome shotgun (WGS) entry which is preliminary data.</text>
</comment>
<dbReference type="Proteomes" id="UP000575480">
    <property type="component" value="Unassembled WGS sequence"/>
</dbReference>
<evidence type="ECO:0000313" key="1">
    <source>
        <dbReference type="EMBL" id="NWJ57755.1"/>
    </source>
</evidence>